<feature type="region of interest" description="Disordered" evidence="1">
    <location>
        <begin position="119"/>
        <end position="147"/>
    </location>
</feature>
<feature type="region of interest" description="Disordered" evidence="1">
    <location>
        <begin position="1"/>
        <end position="29"/>
    </location>
</feature>
<feature type="compositionally biased region" description="Basic and acidic residues" evidence="1">
    <location>
        <begin position="709"/>
        <end position="719"/>
    </location>
</feature>
<feature type="compositionally biased region" description="Basic and acidic residues" evidence="1">
    <location>
        <begin position="1"/>
        <end position="11"/>
    </location>
</feature>
<evidence type="ECO:0000313" key="3">
    <source>
        <dbReference type="Proteomes" id="UP000284375"/>
    </source>
</evidence>
<feature type="region of interest" description="Disordered" evidence="1">
    <location>
        <begin position="505"/>
        <end position="743"/>
    </location>
</feature>
<organism evidence="2 3">
    <name type="scientific">Cytospora chrysosperma</name>
    <name type="common">Cytospora canker fungus</name>
    <name type="synonym">Sphaeria chrysosperma</name>
    <dbReference type="NCBI Taxonomy" id="252740"/>
    <lineage>
        <taxon>Eukaryota</taxon>
        <taxon>Fungi</taxon>
        <taxon>Dikarya</taxon>
        <taxon>Ascomycota</taxon>
        <taxon>Pezizomycotina</taxon>
        <taxon>Sordariomycetes</taxon>
        <taxon>Sordariomycetidae</taxon>
        <taxon>Diaporthales</taxon>
        <taxon>Cytosporaceae</taxon>
        <taxon>Cytospora</taxon>
    </lineage>
</organism>
<feature type="compositionally biased region" description="Basic and acidic residues" evidence="1">
    <location>
        <begin position="608"/>
        <end position="618"/>
    </location>
</feature>
<dbReference type="Pfam" id="PF11312">
    <property type="entry name" value="Methyltransf_34"/>
    <property type="match status" value="1"/>
</dbReference>
<feature type="compositionally biased region" description="Polar residues" evidence="1">
    <location>
        <begin position="665"/>
        <end position="699"/>
    </location>
</feature>
<dbReference type="STRING" id="252740.A0A423VP16"/>
<feature type="compositionally biased region" description="Polar residues" evidence="1">
    <location>
        <begin position="365"/>
        <end position="381"/>
    </location>
</feature>
<evidence type="ECO:0000313" key="2">
    <source>
        <dbReference type="EMBL" id="ROV92668.1"/>
    </source>
</evidence>
<feature type="compositionally biased region" description="Basic residues" evidence="1">
    <location>
        <begin position="511"/>
        <end position="521"/>
    </location>
</feature>
<feature type="compositionally biased region" description="Polar residues" evidence="1">
    <location>
        <begin position="346"/>
        <end position="357"/>
    </location>
</feature>
<feature type="compositionally biased region" description="Basic residues" evidence="1">
    <location>
        <begin position="619"/>
        <end position="628"/>
    </location>
</feature>
<dbReference type="Proteomes" id="UP000284375">
    <property type="component" value="Unassembled WGS sequence"/>
</dbReference>
<dbReference type="AlphaFoldDB" id="A0A423VP16"/>
<dbReference type="InterPro" id="IPR021463">
    <property type="entry name" value="Methyltransf_34"/>
</dbReference>
<feature type="compositionally biased region" description="Low complexity" evidence="1">
    <location>
        <begin position="592"/>
        <end position="604"/>
    </location>
</feature>
<name>A0A423VP16_CYTCH</name>
<evidence type="ECO:0000256" key="1">
    <source>
        <dbReference type="SAM" id="MobiDB-lite"/>
    </source>
</evidence>
<feature type="region of interest" description="Disordered" evidence="1">
    <location>
        <begin position="329"/>
        <end position="417"/>
    </location>
</feature>
<keyword evidence="3" id="KW-1185">Reference proteome</keyword>
<comment type="caution">
    <text evidence="2">The sequence shown here is derived from an EMBL/GenBank/DDBJ whole genome shotgun (WGS) entry which is preliminary data.</text>
</comment>
<protein>
    <submittedName>
        <fullName evidence="2">Uncharacterized protein</fullName>
    </submittedName>
</protein>
<dbReference type="OrthoDB" id="5339332at2759"/>
<dbReference type="EMBL" id="LJZO01000036">
    <property type="protein sequence ID" value="ROV92668.1"/>
    <property type="molecule type" value="Genomic_DNA"/>
</dbReference>
<feature type="compositionally biased region" description="Polar residues" evidence="1">
    <location>
        <begin position="391"/>
        <end position="400"/>
    </location>
</feature>
<proteinExistence type="predicted"/>
<sequence length="766" mass="82393">MGQYDRKEKSQPKHGKPLDSGASKAGVRPTPGLEQLVLDIFRTTFPASGDFEALKPTLQDIRDALSRVDLDGAFGREDFMEAYVIRWSPSRALAYAQLLAWASEMMAFSAALRHLQRPSAAGRPARPSGDDVSQELKASSASDAASPPPPVLLDLHLLDAADWSSVLAKLHTGLTTAPALSKYASAAARAANAPFLPRGAVRHTFTRADVLGCSTEELSGTIGAGPALLTLLFTLNELYTASMPRTTAFLLRLTEAAPRGSMLLVVDSPGVYSEAALPRAPRRSHLPFSFPLLFQSNNTSVASLVPSVAEGKPIPLDDDTAAHRTSALRELNSNFPSPVTRHKYTKSTGAQSSTYSQPVIVRTYTGPSPSQAHSRSNSYSTRRVGHRRGLPSTTSTSISYVSPAAHSRPTGAPQNGGLLKMARENAKKMPWPWKQGQNQEDAAERLPPHEAFSFKAIMANLQAESNEMDKALDGIAEIYARSRYSLSNQYEVHVAPHGSGASFISAVPSSSRRRGHAKNRHSQNGPTLQAIQSDDDDSNASARASHKRKSIGRRSSAAYGTLETIMSSSRSSEEDKSKKRSASELMDEVRGRASSKTARSSSGSPTDAKGEVIPAKEVKSRRRMRKGSKSFANAIIHADSSKQQAGGGEVASPRNSAAALLSKPSMPQTSSSHLEIRTTPNGLLDNSSPHSSQPESPNGSKPLVPDLADSLRRTSDFWKNELSVSTPQPDVAPTTRSHAEGSLRELLKTVDVKRKGKSVEHLERQV</sequence>
<accession>A0A423VP16</accession>
<gene>
    <name evidence="2" type="ORF">VSDG_06532</name>
</gene>
<reference evidence="2 3" key="1">
    <citation type="submission" date="2015-09" db="EMBL/GenBank/DDBJ databases">
        <title>Host preference determinants of Valsa canker pathogens revealed by comparative genomics.</title>
        <authorList>
            <person name="Yin Z."/>
            <person name="Huang L."/>
        </authorList>
    </citation>
    <scope>NUCLEOTIDE SEQUENCE [LARGE SCALE GENOMIC DNA]</scope>
    <source>
        <strain evidence="2 3">YSFL</strain>
    </source>
</reference>